<gene>
    <name evidence="3" type="ORF">MSAN_01068200</name>
</gene>
<name>A0A8H7D944_9AGAR</name>
<dbReference type="Proteomes" id="UP000623467">
    <property type="component" value="Unassembled WGS sequence"/>
</dbReference>
<accession>A0A8H7D944</accession>
<feature type="transmembrane region" description="Helical" evidence="1">
    <location>
        <begin position="218"/>
        <end position="239"/>
    </location>
</feature>
<keyword evidence="4" id="KW-1185">Reference proteome</keyword>
<evidence type="ECO:0000259" key="2">
    <source>
        <dbReference type="Pfam" id="PF20152"/>
    </source>
</evidence>
<dbReference type="PANTHER" id="PTHR40465">
    <property type="entry name" value="CHROMOSOME 1, WHOLE GENOME SHOTGUN SEQUENCE"/>
    <property type="match status" value="1"/>
</dbReference>
<protein>
    <recommendedName>
        <fullName evidence="2">DUF6534 domain-containing protein</fullName>
    </recommendedName>
</protein>
<dbReference type="InterPro" id="IPR045339">
    <property type="entry name" value="DUF6534"/>
</dbReference>
<evidence type="ECO:0000313" key="3">
    <source>
        <dbReference type="EMBL" id="KAF7364092.1"/>
    </source>
</evidence>
<keyword evidence="1" id="KW-0812">Transmembrane</keyword>
<dbReference type="OrthoDB" id="3268841at2759"/>
<organism evidence="3 4">
    <name type="scientific">Mycena sanguinolenta</name>
    <dbReference type="NCBI Taxonomy" id="230812"/>
    <lineage>
        <taxon>Eukaryota</taxon>
        <taxon>Fungi</taxon>
        <taxon>Dikarya</taxon>
        <taxon>Basidiomycota</taxon>
        <taxon>Agaricomycotina</taxon>
        <taxon>Agaricomycetes</taxon>
        <taxon>Agaricomycetidae</taxon>
        <taxon>Agaricales</taxon>
        <taxon>Marasmiineae</taxon>
        <taxon>Mycenaceae</taxon>
        <taxon>Mycena</taxon>
    </lineage>
</organism>
<evidence type="ECO:0000256" key="1">
    <source>
        <dbReference type="SAM" id="Phobius"/>
    </source>
</evidence>
<feature type="transmembrane region" description="Helical" evidence="1">
    <location>
        <begin position="105"/>
        <end position="126"/>
    </location>
</feature>
<comment type="caution">
    <text evidence="3">The sequence shown here is derived from an EMBL/GenBank/DDBJ whole genome shotgun (WGS) entry which is preliminary data.</text>
</comment>
<sequence>MSPRLLTRHLSAESYMLAGWDLAICFALFFQGVLCAQFAHYINLSKRDTIGLKFFVGGLALMTVVRCYECLAIMWMQNVTSFLSVEAALHLWHHWVSMLEATGAVYVQIFFCRRLWASILCIALFAQHSSNMQAISRNAYIVIICLILFALGFVSSVIATYFLFAGAITSTAAWASLHFGIALCADLLLTGSTVFYLLRHYNASVLSRSPFAIKMKFLVRLTIQSAAPAAIFTLANFIANMQLYVTGINDPRSFMVGCISIVILPQLYAWSAMWTLNSREDIWVAADNRTYTVNLATSADLQPM</sequence>
<dbReference type="PANTHER" id="PTHR40465:SF1">
    <property type="entry name" value="DUF6534 DOMAIN-CONTAINING PROTEIN"/>
    <property type="match status" value="1"/>
</dbReference>
<dbReference type="EMBL" id="JACAZH010000007">
    <property type="protein sequence ID" value="KAF7364092.1"/>
    <property type="molecule type" value="Genomic_DNA"/>
</dbReference>
<feature type="transmembrane region" description="Helical" evidence="1">
    <location>
        <begin position="20"/>
        <end position="42"/>
    </location>
</feature>
<keyword evidence="1" id="KW-1133">Transmembrane helix</keyword>
<feature type="domain" description="DUF6534" evidence="2">
    <location>
        <begin position="183"/>
        <end position="280"/>
    </location>
</feature>
<evidence type="ECO:0000313" key="4">
    <source>
        <dbReference type="Proteomes" id="UP000623467"/>
    </source>
</evidence>
<feature type="transmembrane region" description="Helical" evidence="1">
    <location>
        <begin position="176"/>
        <end position="198"/>
    </location>
</feature>
<feature type="transmembrane region" description="Helical" evidence="1">
    <location>
        <begin position="138"/>
        <end position="164"/>
    </location>
</feature>
<dbReference type="Pfam" id="PF20152">
    <property type="entry name" value="DUF6534"/>
    <property type="match status" value="1"/>
</dbReference>
<proteinExistence type="predicted"/>
<dbReference type="AlphaFoldDB" id="A0A8H7D944"/>
<reference evidence="3" key="1">
    <citation type="submission" date="2020-05" db="EMBL/GenBank/DDBJ databases">
        <title>Mycena genomes resolve the evolution of fungal bioluminescence.</title>
        <authorList>
            <person name="Tsai I.J."/>
        </authorList>
    </citation>
    <scope>NUCLEOTIDE SEQUENCE</scope>
    <source>
        <strain evidence="3">160909Yilan</strain>
    </source>
</reference>
<feature type="transmembrane region" description="Helical" evidence="1">
    <location>
        <begin position="251"/>
        <end position="270"/>
    </location>
</feature>
<feature type="transmembrane region" description="Helical" evidence="1">
    <location>
        <begin position="54"/>
        <end position="76"/>
    </location>
</feature>
<keyword evidence="1" id="KW-0472">Membrane</keyword>